<dbReference type="CDD" id="cd03112">
    <property type="entry name" value="CobW-like"/>
    <property type="match status" value="1"/>
</dbReference>
<dbReference type="Pfam" id="PF02492">
    <property type="entry name" value="cobW"/>
    <property type="match status" value="2"/>
</dbReference>
<reference evidence="3" key="1">
    <citation type="submission" date="2021-03" db="EMBL/GenBank/DDBJ databases">
        <title>Draft genome sequence of rust myrtle Austropuccinia psidii MF-1, a brazilian biotype.</title>
        <authorList>
            <person name="Quecine M.C."/>
            <person name="Pachon D.M.R."/>
            <person name="Bonatelli M.L."/>
            <person name="Correr F.H."/>
            <person name="Franceschini L.M."/>
            <person name="Leite T.F."/>
            <person name="Margarido G.R.A."/>
            <person name="Almeida C.A."/>
            <person name="Ferrarezi J.A."/>
            <person name="Labate C.A."/>
        </authorList>
    </citation>
    <scope>NUCLEOTIDE SEQUENCE</scope>
    <source>
        <strain evidence="3">MF-1</strain>
    </source>
</reference>
<dbReference type="InterPro" id="IPR051927">
    <property type="entry name" value="Zn_Chap_cDPG_Synth"/>
</dbReference>
<evidence type="ECO:0000259" key="2">
    <source>
        <dbReference type="SMART" id="SM00833"/>
    </source>
</evidence>
<dbReference type="Pfam" id="PF07683">
    <property type="entry name" value="CobW_C"/>
    <property type="match status" value="1"/>
</dbReference>
<dbReference type="Proteomes" id="UP000765509">
    <property type="component" value="Unassembled WGS sequence"/>
</dbReference>
<sequence length="547" mass="61886">MAIEISQFKNDEAKNQRAFNPITQPPREGKLPVTLLSGFLGSGKTTLLEHILTSNHGLGRIATIINDIGSVNIDAALLREHKVSNIEERVVEMQNGCICCTLRGDLLEEVANLSEDKSIHWLVIESTGISEPMQVAETFSPEFSDMMLMAADDLKKEMETDEKSAKENAQVQKILANGGLPEVAFLDAAVTVVDVVNVFNDFETPDFLVDRNDAKNVPEEDDRNISDLLVDQLEFAQVIIMNKIDLVSAAELNKVKSLIKQLNPTAKLLTSKYSRIDLREILDTKMFDYTKAATSMGWLRSLNEVVKPETEEYGVGTFVYRARRPFSPKRLWETIRNVFVVIQEEFIDDGDDAPSGDEKEPIKSESSEASDGQDSETEGQEKQPQLNPRKRLESKKACQTFGPLLRSKGFFWLATRPTMFGEWSQAGVMLTITGGGRWRCEVPKEEWSDDPEIVKAILADFSGPWGDRRQEIVMIGTEMRKGGEERLKKALDSCLLDDKEWAQWEKVMKSKKKNLKTMEQKQKALEDYFEDGFEDWQDPEDHEGHDH</sequence>
<keyword evidence="4" id="KW-1185">Reference proteome</keyword>
<proteinExistence type="predicted"/>
<accession>A0A9Q3GT28</accession>
<dbReference type="InterPro" id="IPR011629">
    <property type="entry name" value="CobW-like_C"/>
</dbReference>
<dbReference type="PANTHER" id="PTHR43603">
    <property type="entry name" value="COBW DOMAIN-CONTAINING PROTEIN DDB_G0274527"/>
    <property type="match status" value="1"/>
</dbReference>
<evidence type="ECO:0000313" key="3">
    <source>
        <dbReference type="EMBL" id="MBW0477775.1"/>
    </source>
</evidence>
<feature type="domain" description="CobW C-terminal" evidence="2">
    <location>
        <begin position="315"/>
        <end position="495"/>
    </location>
</feature>
<dbReference type="InterPro" id="IPR003495">
    <property type="entry name" value="CobW/HypB/UreG_nucleotide-bd"/>
</dbReference>
<dbReference type="SUPFAM" id="SSF90002">
    <property type="entry name" value="Hypothetical protein YjiA, C-terminal domain"/>
    <property type="match status" value="1"/>
</dbReference>
<organism evidence="3 4">
    <name type="scientific">Austropuccinia psidii MF-1</name>
    <dbReference type="NCBI Taxonomy" id="1389203"/>
    <lineage>
        <taxon>Eukaryota</taxon>
        <taxon>Fungi</taxon>
        <taxon>Dikarya</taxon>
        <taxon>Basidiomycota</taxon>
        <taxon>Pucciniomycotina</taxon>
        <taxon>Pucciniomycetes</taxon>
        <taxon>Pucciniales</taxon>
        <taxon>Sphaerophragmiaceae</taxon>
        <taxon>Austropuccinia</taxon>
    </lineage>
</organism>
<dbReference type="AlphaFoldDB" id="A0A9Q3GT28"/>
<evidence type="ECO:0000256" key="1">
    <source>
        <dbReference type="SAM" id="MobiDB-lite"/>
    </source>
</evidence>
<feature type="compositionally biased region" description="Basic and acidic residues" evidence="1">
    <location>
        <begin position="356"/>
        <end position="366"/>
    </location>
</feature>
<dbReference type="InterPro" id="IPR027417">
    <property type="entry name" value="P-loop_NTPase"/>
</dbReference>
<name>A0A9Q3GT28_9BASI</name>
<dbReference type="SMART" id="SM00833">
    <property type="entry name" value="CobW_C"/>
    <property type="match status" value="1"/>
</dbReference>
<dbReference type="SUPFAM" id="SSF52540">
    <property type="entry name" value="P-loop containing nucleoside triphosphate hydrolases"/>
    <property type="match status" value="1"/>
</dbReference>
<dbReference type="OrthoDB" id="272672at2759"/>
<gene>
    <name evidence="3" type="ORF">O181_017490</name>
</gene>
<protein>
    <recommendedName>
        <fullName evidence="2">CobW C-terminal domain-containing protein</fullName>
    </recommendedName>
</protein>
<comment type="caution">
    <text evidence="3">The sequence shown here is derived from an EMBL/GenBank/DDBJ whole genome shotgun (WGS) entry which is preliminary data.</text>
</comment>
<feature type="region of interest" description="Disordered" evidence="1">
    <location>
        <begin position="349"/>
        <end position="393"/>
    </location>
</feature>
<dbReference type="PANTHER" id="PTHR43603:SF1">
    <property type="entry name" value="ZINC-REGULATED GTPASE METALLOPROTEIN ACTIVATOR 1"/>
    <property type="match status" value="1"/>
</dbReference>
<dbReference type="EMBL" id="AVOT02004924">
    <property type="protein sequence ID" value="MBW0477775.1"/>
    <property type="molecule type" value="Genomic_DNA"/>
</dbReference>
<evidence type="ECO:0000313" key="4">
    <source>
        <dbReference type="Proteomes" id="UP000765509"/>
    </source>
</evidence>
<dbReference type="Gene3D" id="3.40.50.300">
    <property type="entry name" value="P-loop containing nucleotide triphosphate hydrolases"/>
    <property type="match status" value="1"/>
</dbReference>